<feature type="domain" description="Outer membrane protein beta-barrel" evidence="3">
    <location>
        <begin position="462"/>
        <end position="945"/>
    </location>
</feature>
<dbReference type="Pfam" id="PF13620">
    <property type="entry name" value="CarboxypepD_reg"/>
    <property type="match status" value="1"/>
</dbReference>
<evidence type="ECO:0000313" key="4">
    <source>
        <dbReference type="EMBL" id="OOQ61295.1"/>
    </source>
</evidence>
<dbReference type="AlphaFoldDB" id="A0A1S9PK38"/>
<dbReference type="RefSeq" id="WP_162276817.1">
    <property type="nucleotide sequence ID" value="NZ_MBTF01000002.1"/>
</dbReference>
<dbReference type="STRING" id="1792845.BC343_20125"/>
<evidence type="ECO:0000256" key="1">
    <source>
        <dbReference type="SAM" id="MobiDB-lite"/>
    </source>
</evidence>
<gene>
    <name evidence="4" type="ORF">BC343_20125</name>
</gene>
<accession>A0A1S9PK38</accession>
<feature type="region of interest" description="Disordered" evidence="1">
    <location>
        <begin position="955"/>
        <end position="988"/>
    </location>
</feature>
<dbReference type="Pfam" id="PF14905">
    <property type="entry name" value="OMP_b-brl_3"/>
    <property type="match status" value="1"/>
</dbReference>
<dbReference type="InterPro" id="IPR041700">
    <property type="entry name" value="OMP_b-brl_3"/>
</dbReference>
<feature type="signal peptide" evidence="2">
    <location>
        <begin position="1"/>
        <end position="20"/>
    </location>
</feature>
<reference evidence="4 5" key="1">
    <citation type="submission" date="2016-07" db="EMBL/GenBank/DDBJ databases">
        <title>Genomic analysis of zinc-resistant bacterium Mucilaginibacter pedocola TBZ30.</title>
        <authorList>
            <person name="Huang J."/>
            <person name="Tang J."/>
        </authorList>
    </citation>
    <scope>NUCLEOTIDE SEQUENCE [LARGE SCALE GENOMIC DNA]</scope>
    <source>
        <strain evidence="4 5">TBZ30</strain>
    </source>
</reference>
<evidence type="ECO:0000313" key="5">
    <source>
        <dbReference type="Proteomes" id="UP000189739"/>
    </source>
</evidence>
<keyword evidence="2" id="KW-0732">Signal</keyword>
<keyword evidence="5" id="KW-1185">Reference proteome</keyword>
<dbReference type="SUPFAM" id="SSF56935">
    <property type="entry name" value="Porins"/>
    <property type="match status" value="1"/>
</dbReference>
<dbReference type="Proteomes" id="UP000189739">
    <property type="component" value="Unassembled WGS sequence"/>
</dbReference>
<name>A0A1S9PK38_9SPHI</name>
<feature type="chain" id="PRO_5012729874" description="Outer membrane protein beta-barrel domain-containing protein" evidence="2">
    <location>
        <begin position="21"/>
        <end position="988"/>
    </location>
</feature>
<comment type="caution">
    <text evidence="4">The sequence shown here is derived from an EMBL/GenBank/DDBJ whole genome shotgun (WGS) entry which is preliminary data.</text>
</comment>
<proteinExistence type="predicted"/>
<organism evidence="4 5">
    <name type="scientific">Mucilaginibacter pedocola</name>
    <dbReference type="NCBI Taxonomy" id="1792845"/>
    <lineage>
        <taxon>Bacteria</taxon>
        <taxon>Pseudomonadati</taxon>
        <taxon>Bacteroidota</taxon>
        <taxon>Sphingobacteriia</taxon>
        <taxon>Sphingobacteriales</taxon>
        <taxon>Sphingobacteriaceae</taxon>
        <taxon>Mucilaginibacter</taxon>
    </lineage>
</organism>
<protein>
    <recommendedName>
        <fullName evidence="3">Outer membrane protein beta-barrel domain-containing protein</fullName>
    </recommendedName>
</protein>
<feature type="compositionally biased region" description="Gly residues" evidence="1">
    <location>
        <begin position="964"/>
        <end position="988"/>
    </location>
</feature>
<evidence type="ECO:0000259" key="3">
    <source>
        <dbReference type="Pfam" id="PF14905"/>
    </source>
</evidence>
<dbReference type="Gene3D" id="2.60.40.1120">
    <property type="entry name" value="Carboxypeptidase-like, regulatory domain"/>
    <property type="match status" value="1"/>
</dbReference>
<feature type="region of interest" description="Disordered" evidence="1">
    <location>
        <begin position="311"/>
        <end position="330"/>
    </location>
</feature>
<dbReference type="SUPFAM" id="SSF49464">
    <property type="entry name" value="Carboxypeptidase regulatory domain-like"/>
    <property type="match status" value="1"/>
</dbReference>
<sequence length="988" mass="107831">MKYIFLLFAFLSFTALSSKAQAPRPVSGTIIDSTKLTLPGSNVKISSELGDSLASTTDANGKFTFPAVKGTKINLTITSIGYQGVIKHYTIPNDGKAVVIDPIILKSETRQLGVVTIVGVNPVVLKEDTVQYSVSAYKVRENAPIEDVLKKIPSLDVAKDGTVTAQGKQVTKVRVNGKDFFGGDVLSATRNLPADVIESVQIVDDYGDQANLSGVRTGEPTKVLNFTIRKDKNYGYFGQATAGEGTDALPKNPGVTNDNRYLGLLNFFKFKGDQQISVLGSINNTNVNTFSFGTPTGGAAGGGGFGGGGGGGGRGNALRGGSSGSTTNAEGITNARSIGLNFRDQWGKTLSVYGSYSFNDNTVYKNSNIIQNNFFAPPSTSTQQSQETSNPVNHRFTFNAEWKPDTINYLKITPTFSYSGSDVISVDDVTSTRNGVTNLAYTSNSISRSSAPNYGITGLYNHRFNARGRNLSIQFNGSSNKSNSYDNPVYNYTTGVGNAPANQVIYTDSRVNTIGGNISYQEPVSKHGFLEANYAYSHSSTTSDKETDTLYTQAPDPDRYHRYDLLSNNYRYTFTTNRFGFNYRFVQTKYNYVIGIGAQPATLEGFSDRTNAGTKVTTFNIIPAARFVYNFSRGQSLNFNYNGNSNQPAFNQLQPVIDFSNALYPVQGNADLKPEFAHNIQFRYNKFSFQSGDLFFTNIGFTKTENKIVSKTTTYPSSFSAAALAANPTLQKLVNTNLTQYLNTDGYYQVNGGFVFSKPWKERKYTLTFDSQIAYTNNIGFSDSVDVNNVESPLQKNIAKTFTLAPRTRFRVNITDVIDAETSARYSINKTSNSLTGPLYSANTNIRTWDLAVSGKNYFWKDWTLSYDYTKTLNYGYASALNVKNPNIFNAYVERRFLKDHRGTLRLAAYDIFNENTGFSTTTVGSIQTQTNVNKLGRYFLLSFTLRLQKFSGKAPAQERGFRGGDGPGGGGRPGGGPGPGGPGGGPM</sequence>
<evidence type="ECO:0000256" key="2">
    <source>
        <dbReference type="SAM" id="SignalP"/>
    </source>
</evidence>
<dbReference type="EMBL" id="MBTF01000002">
    <property type="protein sequence ID" value="OOQ61295.1"/>
    <property type="molecule type" value="Genomic_DNA"/>
</dbReference>
<dbReference type="InterPro" id="IPR008969">
    <property type="entry name" value="CarboxyPept-like_regulatory"/>
</dbReference>